<dbReference type="Gene3D" id="3.40.30.10">
    <property type="entry name" value="Glutaredoxin"/>
    <property type="match status" value="1"/>
</dbReference>
<keyword evidence="3" id="KW-1185">Reference proteome</keyword>
<dbReference type="Pfam" id="PF10262">
    <property type="entry name" value="Rdx"/>
    <property type="match status" value="1"/>
</dbReference>
<sequence length="101" mass="11024">MTSVEVEYCDPCGFIDRATETQTQILESCGETVDGVELVPGEDGIFEVRVDDVVVFDVDEIEYDLTTIMEGVCGQLSDCDCDPRELVDEVPDSNDCSPGCC</sequence>
<dbReference type="RefSeq" id="WP_248653053.1">
    <property type="nucleotide sequence ID" value="NZ_CP096662.1"/>
</dbReference>
<evidence type="ECO:0000256" key="1">
    <source>
        <dbReference type="ARBA" id="ARBA00023284"/>
    </source>
</evidence>
<dbReference type="InterPro" id="IPR036249">
    <property type="entry name" value="Thioredoxin-like_sf"/>
</dbReference>
<geneLocation type="plasmid" evidence="2 3">
    <name>unnamed3</name>
</geneLocation>
<dbReference type="GeneID" id="78823415"/>
<keyword evidence="2" id="KW-0614">Plasmid</keyword>
<organism evidence="2 3">
    <name type="scientific">Halorussus limi</name>
    <dbReference type="NCBI Taxonomy" id="2938695"/>
    <lineage>
        <taxon>Archaea</taxon>
        <taxon>Methanobacteriati</taxon>
        <taxon>Methanobacteriota</taxon>
        <taxon>Stenosarchaea group</taxon>
        <taxon>Halobacteria</taxon>
        <taxon>Halobacteriales</taxon>
        <taxon>Haladaptataceae</taxon>
        <taxon>Halorussus</taxon>
    </lineage>
</organism>
<dbReference type="AlphaFoldDB" id="A0A8U0I1D6"/>
<evidence type="ECO:0000313" key="2">
    <source>
        <dbReference type="EMBL" id="UPV77027.1"/>
    </source>
</evidence>
<dbReference type="EMBL" id="CP096662">
    <property type="protein sequence ID" value="UPV77027.1"/>
    <property type="molecule type" value="Genomic_DNA"/>
</dbReference>
<evidence type="ECO:0000313" key="3">
    <source>
        <dbReference type="Proteomes" id="UP000830729"/>
    </source>
</evidence>
<proteinExistence type="predicted"/>
<dbReference type="InterPro" id="IPR011893">
    <property type="entry name" value="Selenoprotein_Rdx-typ"/>
</dbReference>
<dbReference type="SUPFAM" id="SSF52833">
    <property type="entry name" value="Thioredoxin-like"/>
    <property type="match status" value="1"/>
</dbReference>
<protein>
    <submittedName>
        <fullName evidence="2">Rdx family protein</fullName>
    </submittedName>
</protein>
<gene>
    <name evidence="2" type="ORF">M0R89_21655</name>
</gene>
<dbReference type="NCBIfam" id="TIGR02174">
    <property type="entry name" value="CXXU_selWTH"/>
    <property type="match status" value="1"/>
</dbReference>
<accession>A0A8U0I1D6</accession>
<dbReference type="Proteomes" id="UP000830729">
    <property type="component" value="Plasmid unnamed3"/>
</dbReference>
<dbReference type="KEGG" id="halx:M0R89_21655"/>
<keyword evidence="1" id="KW-0676">Redox-active center</keyword>
<name>A0A8U0I1D6_9EURY</name>
<reference evidence="2 3" key="1">
    <citation type="submission" date="2022-04" db="EMBL/GenBank/DDBJ databases">
        <title>Diverse halophilic archaea isolated from saline environments.</title>
        <authorList>
            <person name="Cui H.-L."/>
        </authorList>
    </citation>
    <scope>NUCLEOTIDE SEQUENCE [LARGE SCALE GENOMIC DNA]</scope>
    <source>
        <strain evidence="2 3">XZYJT49</strain>
        <plasmid evidence="2 3">unnamed3</plasmid>
    </source>
</reference>